<dbReference type="SMART" id="SM00315">
    <property type="entry name" value="RGS"/>
    <property type="match status" value="1"/>
</dbReference>
<dbReference type="InterPro" id="IPR042651">
    <property type="entry name" value="Rgs22"/>
</dbReference>
<dbReference type="OrthoDB" id="5968418at2759"/>
<evidence type="ECO:0000313" key="3">
    <source>
        <dbReference type="EMBL" id="KAJ7374131.1"/>
    </source>
</evidence>
<evidence type="ECO:0000313" key="4">
    <source>
        <dbReference type="Proteomes" id="UP001163046"/>
    </source>
</evidence>
<feature type="domain" description="RGS" evidence="2">
    <location>
        <begin position="127"/>
        <end position="237"/>
    </location>
</feature>
<reference evidence="3" key="1">
    <citation type="submission" date="2023-01" db="EMBL/GenBank/DDBJ databases">
        <title>Genome assembly of the deep-sea coral Lophelia pertusa.</title>
        <authorList>
            <person name="Herrera S."/>
            <person name="Cordes E."/>
        </authorList>
    </citation>
    <scope>NUCLEOTIDE SEQUENCE</scope>
    <source>
        <strain evidence="3">USNM1676648</strain>
        <tissue evidence="3">Polyp</tissue>
    </source>
</reference>
<dbReference type="PROSITE" id="PS50132">
    <property type="entry name" value="RGS"/>
    <property type="match status" value="1"/>
</dbReference>
<dbReference type="SUPFAM" id="SSF48097">
    <property type="entry name" value="Regulator of G-protein signaling, RGS"/>
    <property type="match status" value="1"/>
</dbReference>
<dbReference type="PANTHER" id="PTHR46583:SF1">
    <property type="entry name" value="REGULATOR OF G-PROTEIN SIGNALING 22"/>
    <property type="match status" value="1"/>
</dbReference>
<dbReference type="GO" id="GO:0005737">
    <property type="term" value="C:cytoplasm"/>
    <property type="evidence" value="ECO:0007669"/>
    <property type="project" value="TreeGrafter"/>
</dbReference>
<dbReference type="InterPro" id="IPR016137">
    <property type="entry name" value="RGS"/>
</dbReference>
<evidence type="ECO:0000259" key="2">
    <source>
        <dbReference type="PROSITE" id="PS50132"/>
    </source>
</evidence>
<evidence type="ECO:0000256" key="1">
    <source>
        <dbReference type="SAM" id="MobiDB-lite"/>
    </source>
</evidence>
<dbReference type="AlphaFoldDB" id="A0A9W9Z2S8"/>
<feature type="region of interest" description="Disordered" evidence="1">
    <location>
        <begin position="448"/>
        <end position="483"/>
    </location>
</feature>
<dbReference type="Proteomes" id="UP001163046">
    <property type="component" value="Unassembled WGS sequence"/>
</dbReference>
<feature type="compositionally biased region" description="Basic and acidic residues" evidence="1">
    <location>
        <begin position="385"/>
        <end position="395"/>
    </location>
</feature>
<feature type="compositionally biased region" description="Basic and acidic residues" evidence="1">
    <location>
        <begin position="448"/>
        <end position="480"/>
    </location>
</feature>
<dbReference type="Gene3D" id="1.10.167.10">
    <property type="entry name" value="Regulator of G-protein Signalling 4, domain 2"/>
    <property type="match status" value="1"/>
</dbReference>
<feature type="region of interest" description="Disordered" evidence="1">
    <location>
        <begin position="588"/>
        <end position="615"/>
    </location>
</feature>
<dbReference type="EMBL" id="MU826829">
    <property type="protein sequence ID" value="KAJ7374131.1"/>
    <property type="molecule type" value="Genomic_DNA"/>
</dbReference>
<dbReference type="Pfam" id="PF00615">
    <property type="entry name" value="RGS"/>
    <property type="match status" value="1"/>
</dbReference>
<protein>
    <submittedName>
        <fullName evidence="3">GTPase activator</fullName>
    </submittedName>
</protein>
<feature type="compositionally biased region" description="Basic residues" evidence="1">
    <location>
        <begin position="606"/>
        <end position="615"/>
    </location>
</feature>
<feature type="region of interest" description="Disordered" evidence="1">
    <location>
        <begin position="265"/>
        <end position="302"/>
    </location>
</feature>
<sequence length="636" mass="72676">MEEKRDKKSREIRESWLGKKYFFGTDSPATRDGRNLIMNLNGGRPIKERPQSPVILESQKFVRARIERRWLMLFKQTAEFLERQKPRVAGVPEMVEDIMLKRRLQRSEAAWKILNSRWVSSSRDVVALRQTLLNPSSCSEFTAFVAIKGDTLESNVQFWLEVQKFKDLCHAHAQTALIHRKVQTIVECFLNSAIAPELQIDIPIEMCDKLMERLSGRTPSLHPYVFREAQMTVFRVLFNHWKEFVTNRSKIPEGEDPREHFAEMLRRHRADSKSKKETSERRRMARLSAERKKKEKEEREKKRIEDLASLETASIFYSEEDDLRSWFYSKHLVEQERQEHIKRLREQGIIIPEEELVEEKGDKEQALPCLNGEIFHTWQKVHDTASDKKSSEGSSRRLQAKLGSQKKSVVGQLSPSLVRRGSGVSITAQSTRRNSGVSLTMSRREDKISITTTGKDEKCVEKGEEKIPASKDAQAEKKSDGLSSEIQVIPTTETIHPLNEGKLLPQRSPAKSAGKKRVPLDAISCISDYSILSNIEFQPRSTPSRKHGGQGGTSLLTSKSLKDFTNSPEGAQLSMPLPLVRITSASHLEKSDTDGSIGDPHPLTRSLRKTPMRPGRRKRLGLTKEDMQIKPDVIVN</sequence>
<feature type="region of interest" description="Disordered" evidence="1">
    <location>
        <begin position="385"/>
        <end position="406"/>
    </location>
</feature>
<proteinExistence type="predicted"/>
<organism evidence="3 4">
    <name type="scientific">Desmophyllum pertusum</name>
    <dbReference type="NCBI Taxonomy" id="174260"/>
    <lineage>
        <taxon>Eukaryota</taxon>
        <taxon>Metazoa</taxon>
        <taxon>Cnidaria</taxon>
        <taxon>Anthozoa</taxon>
        <taxon>Hexacorallia</taxon>
        <taxon>Scleractinia</taxon>
        <taxon>Caryophylliina</taxon>
        <taxon>Caryophylliidae</taxon>
        <taxon>Desmophyllum</taxon>
    </lineage>
</organism>
<dbReference type="PANTHER" id="PTHR46583">
    <property type="entry name" value="REGULATOR OF G-PROTEIN SIGNALING 22"/>
    <property type="match status" value="1"/>
</dbReference>
<feature type="compositionally biased region" description="Polar residues" evidence="1">
    <location>
        <begin position="424"/>
        <end position="440"/>
    </location>
</feature>
<dbReference type="InterPro" id="IPR036305">
    <property type="entry name" value="RGS_sf"/>
</dbReference>
<keyword evidence="4" id="KW-1185">Reference proteome</keyword>
<dbReference type="GO" id="GO:0001965">
    <property type="term" value="F:G-protein alpha-subunit binding"/>
    <property type="evidence" value="ECO:0007669"/>
    <property type="project" value="InterPro"/>
</dbReference>
<feature type="region of interest" description="Disordered" evidence="1">
    <location>
        <begin position="421"/>
        <end position="440"/>
    </location>
</feature>
<name>A0A9W9Z2S8_9CNID</name>
<comment type="caution">
    <text evidence="3">The sequence shown here is derived from an EMBL/GenBank/DDBJ whole genome shotgun (WGS) entry which is preliminary data.</text>
</comment>
<dbReference type="GO" id="GO:0009966">
    <property type="term" value="P:regulation of signal transduction"/>
    <property type="evidence" value="ECO:0007669"/>
    <property type="project" value="InterPro"/>
</dbReference>
<dbReference type="InterPro" id="IPR044926">
    <property type="entry name" value="RGS_subdomain_2"/>
</dbReference>
<gene>
    <name evidence="3" type="primary">RGS22_1</name>
    <name evidence="3" type="ORF">OS493_009468</name>
</gene>
<accession>A0A9W9Z2S8</accession>
<dbReference type="GO" id="GO:0005634">
    <property type="term" value="C:nucleus"/>
    <property type="evidence" value="ECO:0007669"/>
    <property type="project" value="TreeGrafter"/>
</dbReference>